<gene>
    <name evidence="3" type="ORF">GTP45_01145</name>
</gene>
<feature type="signal peptide" evidence="1">
    <location>
        <begin position="1"/>
        <end position="21"/>
    </location>
</feature>
<keyword evidence="1" id="KW-0732">Signal</keyword>
<sequence>MKLYKFLHAALLAGLMCSAQAADYAKFGFTAAVSTILVDGKPITEDVITIKGKELRLGDSIKGTFSFSTVAPVWMTVTPDIDLIYKDLGYSEFSSTSGLAFGDYLAPQSSQFRVVNGGAPSSADSLSFTFTPYQSDAERATFLFSDPTGSSLNSPSLPLDLNLNKFATHSLRYAIDSGVGQIELVAEVAVLRNLSPVPEPSTYAMLLAGLCLTTAIARRKRPAARVAVGTIAARAPVDAPATFQLPHRCR</sequence>
<dbReference type="AlphaFoldDB" id="A0A7X4KAM7"/>
<evidence type="ECO:0000259" key="2">
    <source>
        <dbReference type="Pfam" id="PF07589"/>
    </source>
</evidence>
<name>A0A7X4KAM7_9BURK</name>
<feature type="domain" description="Ice-binding protein C-terminal" evidence="2">
    <location>
        <begin position="196"/>
        <end position="220"/>
    </location>
</feature>
<dbReference type="NCBIfam" id="TIGR02595">
    <property type="entry name" value="PEP_CTERM"/>
    <property type="match status" value="1"/>
</dbReference>
<dbReference type="EMBL" id="WWCK01000001">
    <property type="protein sequence ID" value="MYM65438.1"/>
    <property type="molecule type" value="Genomic_DNA"/>
</dbReference>
<organism evidence="3 4">
    <name type="scientific">Duganella rivi</name>
    <dbReference type="NCBI Taxonomy" id="2666083"/>
    <lineage>
        <taxon>Bacteria</taxon>
        <taxon>Pseudomonadati</taxon>
        <taxon>Pseudomonadota</taxon>
        <taxon>Betaproteobacteria</taxon>
        <taxon>Burkholderiales</taxon>
        <taxon>Oxalobacteraceae</taxon>
        <taxon>Telluria group</taxon>
        <taxon>Duganella</taxon>
    </lineage>
</organism>
<proteinExistence type="predicted"/>
<dbReference type="Pfam" id="PF07589">
    <property type="entry name" value="PEP-CTERM"/>
    <property type="match status" value="1"/>
</dbReference>
<dbReference type="InterPro" id="IPR013424">
    <property type="entry name" value="Ice-binding_C"/>
</dbReference>
<keyword evidence="4" id="KW-1185">Reference proteome</keyword>
<evidence type="ECO:0000313" key="4">
    <source>
        <dbReference type="Proteomes" id="UP000450012"/>
    </source>
</evidence>
<comment type="caution">
    <text evidence="3">The sequence shown here is derived from an EMBL/GenBank/DDBJ whole genome shotgun (WGS) entry which is preliminary data.</text>
</comment>
<protein>
    <submittedName>
        <fullName evidence="3">PEP-CTERM sorting domain-containing protein</fullName>
    </submittedName>
</protein>
<evidence type="ECO:0000256" key="1">
    <source>
        <dbReference type="SAM" id="SignalP"/>
    </source>
</evidence>
<accession>A0A7X4KAM7</accession>
<reference evidence="3 4" key="1">
    <citation type="submission" date="2019-12" db="EMBL/GenBank/DDBJ databases">
        <title>Novel species isolated from a subtropical stream in China.</title>
        <authorList>
            <person name="Lu H."/>
        </authorList>
    </citation>
    <scope>NUCLEOTIDE SEQUENCE [LARGE SCALE GENOMIC DNA]</scope>
    <source>
        <strain evidence="3 4">FT55W</strain>
    </source>
</reference>
<dbReference type="Proteomes" id="UP000450012">
    <property type="component" value="Unassembled WGS sequence"/>
</dbReference>
<evidence type="ECO:0000313" key="3">
    <source>
        <dbReference type="EMBL" id="MYM65438.1"/>
    </source>
</evidence>
<feature type="chain" id="PRO_5030648020" evidence="1">
    <location>
        <begin position="22"/>
        <end position="250"/>
    </location>
</feature>